<organism evidence="2 3">
    <name type="scientific">Sapientia aquatica</name>
    <dbReference type="NCBI Taxonomy" id="1549640"/>
    <lineage>
        <taxon>Bacteria</taxon>
        <taxon>Pseudomonadati</taxon>
        <taxon>Pseudomonadota</taxon>
        <taxon>Betaproteobacteria</taxon>
        <taxon>Burkholderiales</taxon>
        <taxon>Oxalobacteraceae</taxon>
        <taxon>Sapientia</taxon>
    </lineage>
</organism>
<dbReference type="PANTHER" id="PTHR36508">
    <property type="entry name" value="PROTEIN SLYX"/>
    <property type="match status" value="1"/>
</dbReference>
<reference evidence="2 3" key="1">
    <citation type="submission" date="2019-03" db="EMBL/GenBank/DDBJ databases">
        <title>Sapientia aquatica gen. nov., sp. nov., isolated from a crater lake.</title>
        <authorList>
            <person name="Felfoldi T."/>
            <person name="Szabo A."/>
            <person name="Toth E."/>
            <person name="Schumann P."/>
            <person name="Keki Z."/>
            <person name="Marialigeti K."/>
            <person name="Mathe I."/>
        </authorList>
    </citation>
    <scope>NUCLEOTIDE SEQUENCE [LARGE SCALE GENOMIC DNA]</scope>
    <source>
        <strain evidence="2 3">SA-152</strain>
    </source>
</reference>
<dbReference type="OrthoDB" id="8687612at2"/>
<evidence type="ECO:0000313" key="2">
    <source>
        <dbReference type="EMBL" id="TDK68664.1"/>
    </source>
</evidence>
<dbReference type="PANTHER" id="PTHR36508:SF1">
    <property type="entry name" value="PROTEIN SLYX"/>
    <property type="match status" value="1"/>
</dbReference>
<proteinExistence type="predicted"/>
<evidence type="ECO:0000313" key="3">
    <source>
        <dbReference type="Proteomes" id="UP000294829"/>
    </source>
</evidence>
<feature type="coiled-coil region" evidence="1">
    <location>
        <begin position="6"/>
        <end position="54"/>
    </location>
</feature>
<accession>A0A4R5W855</accession>
<protein>
    <submittedName>
        <fullName evidence="2">SlyX family protein</fullName>
    </submittedName>
</protein>
<keyword evidence="3" id="KW-1185">Reference proteome</keyword>
<keyword evidence="1" id="KW-0175">Coiled coil</keyword>
<gene>
    <name evidence="2" type="ORF">E2I14_03750</name>
</gene>
<sequence>MQENRLENIELKLTSMEDLLETLNHQVYQQRKKIDELEMLCSALAKRLKETSANANQTSLAHEKPPHY</sequence>
<dbReference type="AlphaFoldDB" id="A0A4R5W855"/>
<dbReference type="RefSeq" id="WP_133325525.1">
    <property type="nucleotide sequence ID" value="NZ_SMYL01000001.1"/>
</dbReference>
<dbReference type="Proteomes" id="UP000294829">
    <property type="component" value="Unassembled WGS sequence"/>
</dbReference>
<dbReference type="InterPro" id="IPR007236">
    <property type="entry name" value="SlyX"/>
</dbReference>
<name>A0A4R5W855_9BURK</name>
<comment type="caution">
    <text evidence="2">The sequence shown here is derived from an EMBL/GenBank/DDBJ whole genome shotgun (WGS) entry which is preliminary data.</text>
</comment>
<evidence type="ECO:0000256" key="1">
    <source>
        <dbReference type="SAM" id="Coils"/>
    </source>
</evidence>
<dbReference type="Pfam" id="PF04102">
    <property type="entry name" value="SlyX"/>
    <property type="match status" value="1"/>
</dbReference>
<dbReference type="EMBL" id="SMYL01000001">
    <property type="protein sequence ID" value="TDK68664.1"/>
    <property type="molecule type" value="Genomic_DNA"/>
</dbReference>